<keyword evidence="6" id="KW-0698">rRNA processing</keyword>
<comment type="subcellular location">
    <subcellularLocation>
        <location evidence="6">Nucleus</location>
    </subcellularLocation>
</comment>
<dbReference type="InterPro" id="IPR015943">
    <property type="entry name" value="WD40/YVTN_repeat-like_dom_sf"/>
</dbReference>
<dbReference type="SMART" id="SM00320">
    <property type="entry name" value="WD40"/>
    <property type="match status" value="6"/>
</dbReference>
<keyword evidence="4" id="KW-0677">Repeat</keyword>
<feature type="repeat" description="WD" evidence="5">
    <location>
        <begin position="183"/>
        <end position="211"/>
    </location>
</feature>
<dbReference type="InterPro" id="IPR001680">
    <property type="entry name" value="WD40_rpt"/>
</dbReference>
<dbReference type="GO" id="GO:0120330">
    <property type="term" value="C:rixosome complex"/>
    <property type="evidence" value="ECO:0007669"/>
    <property type="project" value="UniProtKB-UniRule"/>
</dbReference>
<proteinExistence type="inferred from homology"/>
<evidence type="ECO:0000256" key="3">
    <source>
        <dbReference type="ARBA" id="ARBA00022574"/>
    </source>
</evidence>
<evidence type="ECO:0000313" key="7">
    <source>
        <dbReference type="EMBL" id="KAF3072837.1"/>
    </source>
</evidence>
<keyword evidence="6" id="KW-0539">Nucleus</keyword>
<sequence length="458" mass="49271">REPLAVASPWQKLSLLSRLNHQPSVNPGGIDINPVASTLRRHPKRHCPTSSQSQTIAVMLSDELFSSVCGPPIAANTAISKDVGIYAHTLTPTWAVKASFKKSSAPVHCLALSDSHVYAAQDQKAHVHVYSRARGNQEALVPFQERIRCIALAGDVLVLGTAEGRLILWETCTGRQITTPPCHVQAVSCIAVSPHHVLSASDDSNINVWSLPRLLEPGQDIGHEPDRTLSNHRGAITDLVLGPGSNPETNLCVSASKDKTCILWNYQTGQVLRTLLFPTAPLCISLDPCARALFVSSEDRSLYVVEFYGDKPLLGSRSAELASIVMQINSPLGVADEDVGPASCMAVSYDGTSIVTGHVKGKILKWNLIDNSHPTELANLNASVTNLAFTPLFSEKQNSQAATIIKPNQSQRQYTLTAQLQGDLNQGTRFDRMLNTNGFSDETIAQALASFGASASSS</sequence>
<evidence type="ECO:0000256" key="2">
    <source>
        <dbReference type="ARBA" id="ARBA00010143"/>
    </source>
</evidence>
<keyword evidence="8" id="KW-1185">Reference proteome</keyword>
<dbReference type="PANTHER" id="PTHR18763:SF0">
    <property type="entry name" value="WD REPEAT-CONTAINING PROTEIN 18"/>
    <property type="match status" value="1"/>
</dbReference>
<dbReference type="AlphaFoldDB" id="A0A9P4XJ29"/>
<evidence type="ECO:0000256" key="1">
    <source>
        <dbReference type="ARBA" id="ARBA00002355"/>
    </source>
</evidence>
<comment type="similarity">
    <text evidence="2 6">Belongs to the WD repeat IPI3/WDR18 family.</text>
</comment>
<dbReference type="PROSITE" id="PS50082">
    <property type="entry name" value="WD_REPEATS_2"/>
    <property type="match status" value="2"/>
</dbReference>
<evidence type="ECO:0000256" key="6">
    <source>
        <dbReference type="RuleBase" id="RU369067"/>
    </source>
</evidence>
<protein>
    <recommendedName>
        <fullName evidence="6">Pre-rRNA-processing protein IPI3</fullName>
    </recommendedName>
</protein>
<reference evidence="7 8" key="1">
    <citation type="submission" date="2018-06" db="EMBL/GenBank/DDBJ databases">
        <title>Genome analysis of cellulolytic fungus Trichoderma lentiforme CFAM-422.</title>
        <authorList>
            <person name="Steindorff A.S."/>
            <person name="Formighieri E.F."/>
            <person name="Midorikawa G.E.O."/>
            <person name="Tamietti M.S."/>
            <person name="Ramos E.Z."/>
            <person name="Silva A.S."/>
            <person name="Bon E.P.S."/>
            <person name="Mendes T.D."/>
            <person name="Damaso M.C.T."/>
            <person name="Favaro L.C.L."/>
        </authorList>
    </citation>
    <scope>NUCLEOTIDE SEQUENCE [LARGE SCALE GENOMIC DNA]</scope>
    <source>
        <strain evidence="7 8">CFAM-422</strain>
    </source>
</reference>
<dbReference type="PANTHER" id="PTHR18763">
    <property type="entry name" value="WD-REPEAT PROTEIN 18"/>
    <property type="match status" value="1"/>
</dbReference>
<dbReference type="Gene3D" id="2.130.10.10">
    <property type="entry name" value="YVTN repeat-like/Quinoprotein amine dehydrogenase"/>
    <property type="match status" value="2"/>
</dbReference>
<evidence type="ECO:0000256" key="5">
    <source>
        <dbReference type="PROSITE-ProRule" id="PRU00221"/>
    </source>
</evidence>
<dbReference type="EMBL" id="QLNT01000007">
    <property type="protein sequence ID" value="KAF3072837.1"/>
    <property type="molecule type" value="Genomic_DNA"/>
</dbReference>
<dbReference type="InterPro" id="IPR036322">
    <property type="entry name" value="WD40_repeat_dom_sf"/>
</dbReference>
<feature type="non-terminal residue" evidence="7">
    <location>
        <position position="1"/>
    </location>
</feature>
<dbReference type="GO" id="GO:0006364">
    <property type="term" value="P:rRNA processing"/>
    <property type="evidence" value="ECO:0007669"/>
    <property type="project" value="UniProtKB-UniRule"/>
</dbReference>
<comment type="function">
    <text evidence="1 6">Component of the RIX1 complex required for processing of ITS2 sequences from 35S pre-rRNA.</text>
</comment>
<comment type="caution">
    <text evidence="7">The sequence shown here is derived from an EMBL/GenBank/DDBJ whole genome shotgun (WGS) entry which is preliminary data.</text>
</comment>
<dbReference type="FunFam" id="2.130.10.10:FF:000929">
    <property type="entry name" value="Ribosomal assembly complex component Ipi3"/>
    <property type="match status" value="1"/>
</dbReference>
<evidence type="ECO:0000313" key="8">
    <source>
        <dbReference type="Proteomes" id="UP000801864"/>
    </source>
</evidence>
<dbReference type="Proteomes" id="UP000801864">
    <property type="component" value="Unassembled WGS sequence"/>
</dbReference>
<name>A0A9P4XJ29_9HYPO</name>
<comment type="subunit">
    <text evidence="6">Component of the RIX1 complex, composed of IPI1, RIX1/IPI2 and IPI3 in a 1:2:2 stoichiometry. The complex interacts (via RIX1) with MDN1 (via its hexameric AAA ATPase ring) and the pre-60S ribosome particles.</text>
</comment>
<evidence type="ECO:0000256" key="4">
    <source>
        <dbReference type="ARBA" id="ARBA00022737"/>
    </source>
</evidence>
<dbReference type="GO" id="GO:0005656">
    <property type="term" value="C:nuclear pre-replicative complex"/>
    <property type="evidence" value="ECO:0007669"/>
    <property type="project" value="TreeGrafter"/>
</dbReference>
<dbReference type="InterPro" id="IPR045227">
    <property type="entry name" value="WDR18/Ipi3/RID3"/>
</dbReference>
<feature type="repeat" description="WD" evidence="5">
    <location>
        <begin position="229"/>
        <end position="274"/>
    </location>
</feature>
<dbReference type="SUPFAM" id="SSF50978">
    <property type="entry name" value="WD40 repeat-like"/>
    <property type="match status" value="1"/>
</dbReference>
<gene>
    <name evidence="7" type="ORF">CFAM422_004824</name>
</gene>
<organism evidence="7 8">
    <name type="scientific">Trichoderma lentiforme</name>
    <dbReference type="NCBI Taxonomy" id="1567552"/>
    <lineage>
        <taxon>Eukaryota</taxon>
        <taxon>Fungi</taxon>
        <taxon>Dikarya</taxon>
        <taxon>Ascomycota</taxon>
        <taxon>Pezizomycotina</taxon>
        <taxon>Sordariomycetes</taxon>
        <taxon>Hypocreomycetidae</taxon>
        <taxon>Hypocreales</taxon>
        <taxon>Hypocreaceae</taxon>
        <taxon>Trichoderma</taxon>
    </lineage>
</organism>
<dbReference type="GO" id="GO:0006261">
    <property type="term" value="P:DNA-templated DNA replication"/>
    <property type="evidence" value="ECO:0007669"/>
    <property type="project" value="TreeGrafter"/>
</dbReference>
<accession>A0A9P4XJ29</accession>
<keyword evidence="3 5" id="KW-0853">WD repeat</keyword>
<dbReference type="Pfam" id="PF00400">
    <property type="entry name" value="WD40"/>
    <property type="match status" value="2"/>
</dbReference>